<evidence type="ECO:0000313" key="3">
    <source>
        <dbReference type="Proteomes" id="UP000236319"/>
    </source>
</evidence>
<gene>
    <name evidence="2" type="ORF">BOVATA_025960</name>
</gene>
<dbReference type="VEuPathDB" id="PiroplasmaDB:BOVATA_025960"/>
<evidence type="ECO:0000256" key="1">
    <source>
        <dbReference type="SAM" id="MobiDB-lite"/>
    </source>
</evidence>
<name>A0A2H6KDM9_9APIC</name>
<dbReference type="RefSeq" id="XP_028867346.1">
    <property type="nucleotide sequence ID" value="XM_029011513.1"/>
</dbReference>
<feature type="compositionally biased region" description="Basic residues" evidence="1">
    <location>
        <begin position="331"/>
        <end position="354"/>
    </location>
</feature>
<dbReference type="GeneID" id="39874873"/>
<evidence type="ECO:0000313" key="2">
    <source>
        <dbReference type="EMBL" id="GBE61103.1"/>
    </source>
</evidence>
<dbReference type="EMBL" id="BDSA01000002">
    <property type="protein sequence ID" value="GBE61103.1"/>
    <property type="molecule type" value="Genomic_DNA"/>
</dbReference>
<dbReference type="Proteomes" id="UP000236319">
    <property type="component" value="Unassembled WGS sequence"/>
</dbReference>
<dbReference type="AlphaFoldDB" id="A0A2H6KDM9"/>
<feature type="region of interest" description="Disordered" evidence="1">
    <location>
        <begin position="268"/>
        <end position="308"/>
    </location>
</feature>
<organism evidence="2 3">
    <name type="scientific">Babesia ovata</name>
    <dbReference type="NCBI Taxonomy" id="189622"/>
    <lineage>
        <taxon>Eukaryota</taxon>
        <taxon>Sar</taxon>
        <taxon>Alveolata</taxon>
        <taxon>Apicomplexa</taxon>
        <taxon>Aconoidasida</taxon>
        <taxon>Piroplasmida</taxon>
        <taxon>Babesiidae</taxon>
        <taxon>Babesia</taxon>
    </lineage>
</organism>
<reference evidence="2 3" key="1">
    <citation type="journal article" date="2017" name="BMC Genomics">
        <title>Whole-genome assembly of Babesia ovata and comparative genomics between closely related pathogens.</title>
        <authorList>
            <person name="Yamagishi J."/>
            <person name="Asada M."/>
            <person name="Hakimi H."/>
            <person name="Tanaka T.Q."/>
            <person name="Sugimoto C."/>
            <person name="Kawazu S."/>
        </authorList>
    </citation>
    <scope>NUCLEOTIDE SEQUENCE [LARGE SCALE GENOMIC DNA]</scope>
    <source>
        <strain evidence="2 3">Miyake</strain>
    </source>
</reference>
<accession>A0A2H6KDM9</accession>
<keyword evidence="3" id="KW-1185">Reference proteome</keyword>
<protein>
    <submittedName>
        <fullName evidence="2">Uncharacterized protein</fullName>
    </submittedName>
</protein>
<sequence length="354" mass="38901">MVYHSLTQAPQNLKEAIDWLMALKGPYSKLTIQAMGAAIYDFLSDKPVGKMEVPALEEVKLISRSFLRKSQLQNHWSVERLVGRFSVRMSKSDGGLACNGHKDYLESDHVNVVRARRATPRTIAKNIGEVVHATGKFLDEIKNPAEYKSAYGPEVNWIQSCVNDPEACAVVFVGIAPMLYTGLSSLRVACNEEALTYARLTNKSSSLGEVLEAVGCKEPECRADMSTSGVTWALRGVNREILNIIYDLAGFWAFYGKNKSGAVKAVKPTKEEQSVKPVEPVEHPAEPVEAEQPAEAIEPVEPVQEGQSAVVEEHVKAEAPVKVVKAAKSVKAAKRLRKSCKKSPTKKNRTQSPQ</sequence>
<comment type="caution">
    <text evidence="2">The sequence shown here is derived from an EMBL/GenBank/DDBJ whole genome shotgun (WGS) entry which is preliminary data.</text>
</comment>
<feature type="region of interest" description="Disordered" evidence="1">
    <location>
        <begin position="329"/>
        <end position="354"/>
    </location>
</feature>
<proteinExistence type="predicted"/>
<feature type="compositionally biased region" description="Basic and acidic residues" evidence="1">
    <location>
        <begin position="268"/>
        <end position="286"/>
    </location>
</feature>
<feature type="compositionally biased region" description="Low complexity" evidence="1">
    <location>
        <begin position="290"/>
        <end position="305"/>
    </location>
</feature>